<comment type="caution">
    <text evidence="1">The sequence shown here is derived from an EMBL/GenBank/DDBJ whole genome shotgun (WGS) entry which is preliminary data.</text>
</comment>
<dbReference type="SUPFAM" id="SSF54593">
    <property type="entry name" value="Glyoxalase/Bleomycin resistance protein/Dihydroxybiphenyl dioxygenase"/>
    <property type="match status" value="1"/>
</dbReference>
<dbReference type="InterPro" id="IPR029068">
    <property type="entry name" value="Glyas_Bleomycin-R_OHBP_Dase"/>
</dbReference>
<dbReference type="Gene3D" id="3.10.180.10">
    <property type="entry name" value="2,3-Dihydroxybiphenyl 1,2-Dioxygenase, domain 1"/>
    <property type="match status" value="1"/>
</dbReference>
<dbReference type="Proteomes" id="UP000255326">
    <property type="component" value="Unassembled WGS sequence"/>
</dbReference>
<dbReference type="OrthoDB" id="2353168at2"/>
<evidence type="ECO:0008006" key="3">
    <source>
        <dbReference type="Google" id="ProtNLM"/>
    </source>
</evidence>
<organism evidence="1 2">
    <name type="scientific">Falsibacillus pallidus</name>
    <dbReference type="NCBI Taxonomy" id="493781"/>
    <lineage>
        <taxon>Bacteria</taxon>
        <taxon>Bacillati</taxon>
        <taxon>Bacillota</taxon>
        <taxon>Bacilli</taxon>
        <taxon>Bacillales</taxon>
        <taxon>Bacillaceae</taxon>
        <taxon>Falsibacillus</taxon>
    </lineage>
</organism>
<reference evidence="1 2" key="1">
    <citation type="submission" date="2018-07" db="EMBL/GenBank/DDBJ databases">
        <title>Genomic Encyclopedia of Type Strains, Phase IV (KMG-IV): sequencing the most valuable type-strain genomes for metagenomic binning, comparative biology and taxonomic classification.</title>
        <authorList>
            <person name="Goeker M."/>
        </authorList>
    </citation>
    <scope>NUCLEOTIDE SEQUENCE [LARGE SCALE GENOMIC DNA]</scope>
    <source>
        <strain evidence="1 2">DSM 25281</strain>
    </source>
</reference>
<name>A0A370GBV6_9BACI</name>
<evidence type="ECO:0000313" key="2">
    <source>
        <dbReference type="Proteomes" id="UP000255326"/>
    </source>
</evidence>
<protein>
    <recommendedName>
        <fullName evidence="3">VOC domain-containing protein</fullName>
    </recommendedName>
</protein>
<gene>
    <name evidence="1" type="ORF">DFR59_11493</name>
</gene>
<proteinExistence type="predicted"/>
<accession>A0A370GBV6</accession>
<dbReference type="RefSeq" id="WP_114746697.1">
    <property type="nucleotide sequence ID" value="NZ_QQAY01000014.1"/>
</dbReference>
<keyword evidence="2" id="KW-1185">Reference proteome</keyword>
<sequence>MLFHYHFWTPYLEETEKFYVQEGFQVHQRIGRYEGEFQPFDPPLTWDDFRDKKVLFRIIELRKGRVNITFGYGKRPVFDHIGILVSEEEKNGIINRAGELNWGHRSNERRTFIETPYGFKIELQTNMEFVEEGNSAIEQLDLSVNQPDAEESLSYLLNRHAGKINITQTGNVQLNRAYISGLDGLRKSDPNGLEIVSAK</sequence>
<dbReference type="AlphaFoldDB" id="A0A370GBV6"/>
<evidence type="ECO:0000313" key="1">
    <source>
        <dbReference type="EMBL" id="RDI39934.1"/>
    </source>
</evidence>
<dbReference type="EMBL" id="QQAY01000014">
    <property type="protein sequence ID" value="RDI39934.1"/>
    <property type="molecule type" value="Genomic_DNA"/>
</dbReference>